<keyword evidence="3" id="KW-1185">Reference proteome</keyword>
<evidence type="ECO:0000313" key="2">
    <source>
        <dbReference type="EMBL" id="KAG5373943.1"/>
    </source>
</evidence>
<reference evidence="2 3" key="1">
    <citation type="submission" date="2021-03" db="EMBL/GenBank/DDBJ databases">
        <authorList>
            <person name="King G.J."/>
            <person name="Bancroft I."/>
            <person name="Baten A."/>
            <person name="Bloomfield J."/>
            <person name="Borpatragohain P."/>
            <person name="He Z."/>
            <person name="Irish N."/>
            <person name="Irwin J."/>
            <person name="Liu K."/>
            <person name="Mauleon R.P."/>
            <person name="Moore J."/>
            <person name="Morris R."/>
            <person name="Ostergaard L."/>
            <person name="Wang B."/>
            <person name="Wells R."/>
        </authorList>
    </citation>
    <scope>NUCLEOTIDE SEQUENCE [LARGE SCALE GENOMIC DNA]</scope>
    <source>
        <strain evidence="2">R-o-18</strain>
        <tissue evidence="2">Leaf</tissue>
    </source>
</reference>
<evidence type="ECO:0000256" key="1">
    <source>
        <dbReference type="SAM" id="MobiDB-lite"/>
    </source>
</evidence>
<name>A0ABQ7KHK5_BRACM</name>
<feature type="region of interest" description="Disordered" evidence="1">
    <location>
        <begin position="126"/>
        <end position="181"/>
    </location>
</feature>
<organism evidence="2 3">
    <name type="scientific">Brassica rapa subsp. trilocularis</name>
    <dbReference type="NCBI Taxonomy" id="1813537"/>
    <lineage>
        <taxon>Eukaryota</taxon>
        <taxon>Viridiplantae</taxon>
        <taxon>Streptophyta</taxon>
        <taxon>Embryophyta</taxon>
        <taxon>Tracheophyta</taxon>
        <taxon>Spermatophyta</taxon>
        <taxon>Magnoliopsida</taxon>
        <taxon>eudicotyledons</taxon>
        <taxon>Gunneridae</taxon>
        <taxon>Pentapetalae</taxon>
        <taxon>rosids</taxon>
        <taxon>malvids</taxon>
        <taxon>Brassicales</taxon>
        <taxon>Brassicaceae</taxon>
        <taxon>Brassiceae</taxon>
        <taxon>Brassica</taxon>
    </lineage>
</organism>
<gene>
    <name evidence="2" type="primary">A01p031460.1_BraROA</name>
    <name evidence="2" type="ORF">IGI04_042738</name>
</gene>
<dbReference type="Proteomes" id="UP000823674">
    <property type="component" value="Unassembled WGS sequence"/>
</dbReference>
<protein>
    <submittedName>
        <fullName evidence="2">Uncharacterized protein</fullName>
    </submittedName>
</protein>
<proteinExistence type="predicted"/>
<comment type="caution">
    <text evidence="2">The sequence shown here is derived from an EMBL/GenBank/DDBJ whole genome shotgun (WGS) entry which is preliminary data.</text>
</comment>
<dbReference type="EMBL" id="JADBGQ010000064">
    <property type="protein sequence ID" value="KAG5373943.1"/>
    <property type="molecule type" value="Genomic_DNA"/>
</dbReference>
<evidence type="ECO:0000313" key="3">
    <source>
        <dbReference type="Proteomes" id="UP000823674"/>
    </source>
</evidence>
<sequence>MTRIKFTTACQDAPDVLSLDFGQPRAHCFRTNTVSGLAKAGSLVAFSLTLFVSGFGDIRKLCYTRTSVCVRQHTQDVRGRPSAHTGRPAVHPYTYQHAPWTVRDVRQHTQDVRGCPCVSGCPSVHTGRPSAHTGRPSAHAGRPSAHAGRPWLSVCPSAHAGRPSVHTGRPSAHKGRPSAHAGRPWLSVCVRVSVSTHRTSLSTHRTSVSTHRTSVAVRQYTQDVRDRPSVHISACWPFLWTVRDVCQHTQDVRACPLAHTDCPWTDPCTELISACCQYTYQHAGPSRGLSVMLTTHISMLALPVDCPDPCTDPCTELISAC</sequence>
<accession>A0ABQ7KHK5</accession>